<dbReference type="SUPFAM" id="SSF56925">
    <property type="entry name" value="OMPA-like"/>
    <property type="match status" value="1"/>
</dbReference>
<accession>A0ABW9AJ21</accession>
<dbReference type="EMBL" id="JAQQFM010000016">
    <property type="protein sequence ID" value="MFL9927467.1"/>
    <property type="molecule type" value="Genomic_DNA"/>
</dbReference>
<reference evidence="3 4" key="1">
    <citation type="journal article" date="2024" name="Chem. Sci.">
        <title>Discovery of megapolipeptins by genome mining of a Burkholderiales bacteria collection.</title>
        <authorList>
            <person name="Paulo B.S."/>
            <person name="Recchia M.J.J."/>
            <person name="Lee S."/>
            <person name="Fergusson C.H."/>
            <person name="Romanowski S.B."/>
            <person name="Hernandez A."/>
            <person name="Krull N."/>
            <person name="Liu D.Y."/>
            <person name="Cavanagh H."/>
            <person name="Bos A."/>
            <person name="Gray C.A."/>
            <person name="Murphy B.T."/>
            <person name="Linington R.G."/>
            <person name="Eustaquio A.S."/>
        </authorList>
    </citation>
    <scope>NUCLEOTIDE SEQUENCE [LARGE SCALE GENOMIC DNA]</scope>
    <source>
        <strain evidence="3 4">RL21-008-BIB-A</strain>
    </source>
</reference>
<keyword evidence="4" id="KW-1185">Reference proteome</keyword>
<organism evidence="3 4">
    <name type="scientific">Herbaspirillum lusitanum</name>
    <dbReference type="NCBI Taxonomy" id="213312"/>
    <lineage>
        <taxon>Bacteria</taxon>
        <taxon>Pseudomonadati</taxon>
        <taxon>Pseudomonadota</taxon>
        <taxon>Betaproteobacteria</taxon>
        <taxon>Burkholderiales</taxon>
        <taxon>Oxalobacteraceae</taxon>
        <taxon>Herbaspirillum</taxon>
    </lineage>
</organism>
<dbReference type="Proteomes" id="UP001629246">
    <property type="component" value="Unassembled WGS sequence"/>
</dbReference>
<dbReference type="InterPro" id="IPR005618">
    <property type="entry name" value="OMPW"/>
</dbReference>
<evidence type="ECO:0000313" key="3">
    <source>
        <dbReference type="EMBL" id="MFL9927467.1"/>
    </source>
</evidence>
<comment type="subcellular location">
    <subcellularLocation>
        <location evidence="1">Cell outer membrane</location>
    </subcellularLocation>
</comment>
<keyword evidence="2" id="KW-0732">Signal</keyword>
<proteinExistence type="predicted"/>
<feature type="chain" id="PRO_5046291906" evidence="2">
    <location>
        <begin position="26"/>
        <end position="208"/>
    </location>
</feature>
<dbReference type="PANTHER" id="PTHR36920">
    <property type="match status" value="1"/>
</dbReference>
<comment type="caution">
    <text evidence="3">The sequence shown here is derived from an EMBL/GenBank/DDBJ whole genome shotgun (WGS) entry which is preliminary data.</text>
</comment>
<name>A0ABW9AJ21_9BURK</name>
<dbReference type="Pfam" id="PF03922">
    <property type="entry name" value="OmpW"/>
    <property type="match status" value="1"/>
</dbReference>
<dbReference type="Gene3D" id="2.40.160.20">
    <property type="match status" value="1"/>
</dbReference>
<protein>
    <submittedName>
        <fullName evidence="3">Outer membrane beta-barrel protein</fullName>
    </submittedName>
</protein>
<sequence length="208" mass="22605">MKKLIAMAAAAAGLLSSFAAPAAFAQEAASPWLLRLRAVNISPENKSDPVGGVGASDRLTVSSKTIPELDISYFFTPNWAAELILTYPQKHDVRLDGQTIGSFKHLPPTLLLQYHFTPDATFSPYVGAGVNYTRISDVTLLNGNAQLESHSFGAALQAGFDVKIDRHWLVNFDVKKVQIRSDVMSGGTRISTVRIDPWLIGVGVGYRF</sequence>
<feature type="signal peptide" evidence="2">
    <location>
        <begin position="1"/>
        <end position="25"/>
    </location>
</feature>
<dbReference type="PANTHER" id="PTHR36920:SF1">
    <property type="entry name" value="OUTER MEMBRANE PROTEIN W"/>
    <property type="match status" value="1"/>
</dbReference>
<evidence type="ECO:0000256" key="2">
    <source>
        <dbReference type="SAM" id="SignalP"/>
    </source>
</evidence>
<evidence type="ECO:0000313" key="4">
    <source>
        <dbReference type="Proteomes" id="UP001629246"/>
    </source>
</evidence>
<dbReference type="InterPro" id="IPR011250">
    <property type="entry name" value="OMP/PagP_B-barrel"/>
</dbReference>
<gene>
    <name evidence="3" type="ORF">PQR62_24550</name>
</gene>
<evidence type="ECO:0000256" key="1">
    <source>
        <dbReference type="ARBA" id="ARBA00004442"/>
    </source>
</evidence>